<evidence type="ECO:0000256" key="6">
    <source>
        <dbReference type="ARBA" id="ARBA00022723"/>
    </source>
</evidence>
<evidence type="ECO:0000256" key="8">
    <source>
        <dbReference type="ARBA" id="ARBA00022777"/>
    </source>
</evidence>
<dbReference type="CDD" id="cd00143">
    <property type="entry name" value="PP2Cc"/>
    <property type="match status" value="1"/>
</dbReference>
<keyword evidence="4" id="KW-0723">Serine/threonine-protein kinase</keyword>
<evidence type="ECO:0000256" key="15">
    <source>
        <dbReference type="ARBA" id="ARBA00048336"/>
    </source>
</evidence>
<evidence type="ECO:0000256" key="17">
    <source>
        <dbReference type="SAM" id="MobiDB-lite"/>
    </source>
</evidence>
<dbReference type="Gene3D" id="3.60.40.10">
    <property type="entry name" value="PPM-type phosphatase domain"/>
    <property type="match status" value="1"/>
</dbReference>
<comment type="cofactor">
    <cofactor evidence="1">
        <name>Mn(2+)</name>
        <dbReference type="ChEBI" id="CHEBI:29035"/>
    </cofactor>
</comment>
<protein>
    <recommendedName>
        <fullName evidence="3">protein-serine/threonine phosphatase</fullName>
        <ecNumber evidence="3">3.1.3.16</ecNumber>
    </recommendedName>
</protein>
<dbReference type="EC" id="3.1.3.16" evidence="3"/>
<evidence type="ECO:0000259" key="18">
    <source>
        <dbReference type="PROSITE" id="PS50011"/>
    </source>
</evidence>
<evidence type="ECO:0000256" key="1">
    <source>
        <dbReference type="ARBA" id="ARBA00001936"/>
    </source>
</evidence>
<dbReference type="InterPro" id="IPR001932">
    <property type="entry name" value="PPM-type_phosphatase-like_dom"/>
</dbReference>
<keyword evidence="5" id="KW-0808">Transferase</keyword>
<organism evidence="21 22">
    <name type="scientific">Cucumis melo var. makuwa</name>
    <name type="common">Oriental melon</name>
    <dbReference type="NCBI Taxonomy" id="1194695"/>
    <lineage>
        <taxon>Eukaryota</taxon>
        <taxon>Viridiplantae</taxon>
        <taxon>Streptophyta</taxon>
        <taxon>Embryophyta</taxon>
        <taxon>Tracheophyta</taxon>
        <taxon>Spermatophyta</taxon>
        <taxon>Magnoliopsida</taxon>
        <taxon>eudicotyledons</taxon>
        <taxon>Gunneridae</taxon>
        <taxon>Pentapetalae</taxon>
        <taxon>rosids</taxon>
        <taxon>fabids</taxon>
        <taxon>Cucurbitales</taxon>
        <taxon>Cucurbitaceae</taxon>
        <taxon>Benincaseae</taxon>
        <taxon>Cucumis</taxon>
    </lineage>
</organism>
<evidence type="ECO:0000256" key="5">
    <source>
        <dbReference type="ARBA" id="ARBA00022679"/>
    </source>
</evidence>
<dbReference type="GO" id="GO:0046872">
    <property type="term" value="F:metal ion binding"/>
    <property type="evidence" value="ECO:0007669"/>
    <property type="project" value="UniProtKB-KW"/>
</dbReference>
<dbReference type="SMART" id="SM00100">
    <property type="entry name" value="cNMP"/>
    <property type="match status" value="2"/>
</dbReference>
<dbReference type="InterPro" id="IPR036457">
    <property type="entry name" value="PPM-type-like_dom_sf"/>
</dbReference>
<dbReference type="SUPFAM" id="SSF81606">
    <property type="entry name" value="PP2C-like"/>
    <property type="match status" value="1"/>
</dbReference>
<name>A0A5A7TSX7_CUCMM</name>
<keyword evidence="10" id="KW-0067">ATP-binding</keyword>
<evidence type="ECO:0000313" key="22">
    <source>
        <dbReference type="Proteomes" id="UP000321393"/>
    </source>
</evidence>
<dbReference type="InterPro" id="IPR000222">
    <property type="entry name" value="PP2C_BS"/>
</dbReference>
<dbReference type="GO" id="GO:0004722">
    <property type="term" value="F:protein serine/threonine phosphatase activity"/>
    <property type="evidence" value="ECO:0007669"/>
    <property type="project" value="UniProtKB-EC"/>
</dbReference>
<dbReference type="GO" id="GO:0005524">
    <property type="term" value="F:ATP binding"/>
    <property type="evidence" value="ECO:0007669"/>
    <property type="project" value="UniProtKB-KW"/>
</dbReference>
<dbReference type="EMBL" id="SSTE01014001">
    <property type="protein sequence ID" value="KAA0046522.1"/>
    <property type="molecule type" value="Genomic_DNA"/>
</dbReference>
<feature type="region of interest" description="Disordered" evidence="17">
    <location>
        <begin position="147"/>
        <end position="191"/>
    </location>
</feature>
<dbReference type="GO" id="GO:0005952">
    <property type="term" value="C:cAMP-dependent protein kinase complex"/>
    <property type="evidence" value="ECO:0007669"/>
    <property type="project" value="TreeGrafter"/>
</dbReference>
<sequence>MFIRIPPRNLESFKVISLISRKSRGVLIDSVVHSYSIFVLPWLGLLKDKVCAESERFSRLLFLIFRAFSPQFRYWVFEKTSFLKIKLKSCSSRILPVSGFIELWRVKPDEFCGNSFDALYFISIFTLMGCVYSRVCIGEATTPRSSRIAETQNAKTATEIDTISSSSSDSRERETGDRLNQLNSNNRDSEAGITRLSRVSSQFLPAEGSRTVKVPSGNFELRYSFLSQRGYYPDALDKANQDSFCIHTPFGNSPDDHFFGVFDGHGEYGAQCSQFVKRKLCENLLRNSRFHSDAVEACHAAYLTTNSQLHADILDDSMSGTTAITVLVRGTTIYVANSGDSRAVIAERRGKEVVAVDLSIDQTPFRTDELERVKLCGARVLTLDQIEGLKNPDIQCWGTEEGDDGDPPRLWVPNGMYPGTAFTRSIGDSIAETIGVVATPEIVVLELTQDHPFFVVASDGVFEFLSSQTVVDMVCKYKDPRDACAAIVAESYRLWLQFETRTDDITILVVHINGLTNTVTSESTRSGGGGFVPSAIPQVMEVTGSESPSTFGWNRNNRARQDLSRARLRAIESSLENGQVWVPPSPAHRKSWEEEAHIERALHDHFLFRKLTDSQCQVLLDCMQRVEVIPGQIVVEQGGEGDCFYVVGSGEFEVLATQEESHGEVPRVLQHYTAEKLSSFGELALMYNKPLQASVRAVTSGTLWALKREDFRGILISEFSNLSSLKLLRSVDLLSKLTILQLSHIADCLSEVQFSDGELIVDGTEGSCALHIIQKGQVRITFDAELMSNSNVYSFNYVSQKEDGAAQSGNEISAIRKEGSYFGEWALLGEHIGFLRAVAVGDVLCTILTKEKFESVVGSLPKLSQDDQKAKEHSSNSLHQSAKFIDISALSKVELSDLEWKMCLFSTEYSEIGLVQLRNTAETMLSLKRFTRQKVKRLGLEAQVLKEKNLMKTISSSACVPELLCTCFDQSHAGILLKTCLACPLSSILHVPLDESSARFFAASLVMALEDLHKLGVLHRGISPDVLMLDQTGHIQLVDFRFGKKTLGERTYTICGMADFLAPEIVQGNGHGFAADWWALGVLIHFMLKCEMPFGSWRQSELDTFSKIAKGQLSLPQIFSPEAIDLITKLLEVDEKKRLGNENQNAVRSHTWFDGVDWKGIREGTFPVPETITSRVAQYLESYPENCSASLTKPPQDLEEQDVPEWINDW</sequence>
<dbReference type="Proteomes" id="UP000321393">
    <property type="component" value="Unassembled WGS sequence"/>
</dbReference>
<dbReference type="InterPro" id="IPR018490">
    <property type="entry name" value="cNMP-bd_dom_sf"/>
</dbReference>
<evidence type="ECO:0000259" key="19">
    <source>
        <dbReference type="PROSITE" id="PS50042"/>
    </source>
</evidence>
<feature type="domain" description="Protein kinase" evidence="18">
    <location>
        <begin position="898"/>
        <end position="1153"/>
    </location>
</feature>
<keyword evidence="13" id="KW-0464">Manganese</keyword>
<feature type="compositionally biased region" description="Low complexity" evidence="17">
    <location>
        <begin position="159"/>
        <end position="168"/>
    </location>
</feature>
<dbReference type="InterPro" id="IPR000595">
    <property type="entry name" value="cNMP-bd_dom"/>
</dbReference>
<dbReference type="InterPro" id="IPR014710">
    <property type="entry name" value="RmlC-like_jellyroll"/>
</dbReference>
<dbReference type="PRINTS" id="PR00103">
    <property type="entry name" value="CAMPKINASE"/>
</dbReference>
<dbReference type="InterPro" id="IPR000719">
    <property type="entry name" value="Prot_kinase_dom"/>
</dbReference>
<comment type="catalytic activity">
    <reaction evidence="15">
        <text>O-phospho-L-threonyl-[protein] + H2O = L-threonyl-[protein] + phosphate</text>
        <dbReference type="Rhea" id="RHEA:47004"/>
        <dbReference type="Rhea" id="RHEA-COMP:11060"/>
        <dbReference type="Rhea" id="RHEA-COMP:11605"/>
        <dbReference type="ChEBI" id="CHEBI:15377"/>
        <dbReference type="ChEBI" id="CHEBI:30013"/>
        <dbReference type="ChEBI" id="CHEBI:43474"/>
        <dbReference type="ChEBI" id="CHEBI:61977"/>
        <dbReference type="EC" id="3.1.3.16"/>
    </reaction>
</comment>
<dbReference type="FunFam" id="2.60.120.10:FF:000048">
    <property type="entry name" value="Protein phosphatase 2C and cyclic nucleotide-binding/kinase domain-containing protein"/>
    <property type="match status" value="1"/>
</dbReference>
<evidence type="ECO:0000256" key="10">
    <source>
        <dbReference type="ARBA" id="ARBA00022840"/>
    </source>
</evidence>
<proteinExistence type="inferred from homology"/>
<comment type="cofactor">
    <cofactor evidence="2">
        <name>Mg(2+)</name>
        <dbReference type="ChEBI" id="CHEBI:18420"/>
    </cofactor>
</comment>
<dbReference type="FunFam" id="3.60.40.10:FF:000007">
    <property type="entry name" value="Phosphatase 2C and cyclic nucleotide-binding/kinase domain-containing protein"/>
    <property type="match status" value="1"/>
</dbReference>
<evidence type="ECO:0000256" key="14">
    <source>
        <dbReference type="ARBA" id="ARBA00047761"/>
    </source>
</evidence>
<feature type="domain" description="Cyclic nucleotide-binding" evidence="19">
    <location>
        <begin position="733"/>
        <end position="858"/>
    </location>
</feature>
<keyword evidence="9 16" id="KW-0378">Hydrolase</keyword>
<evidence type="ECO:0000256" key="11">
    <source>
        <dbReference type="ARBA" id="ARBA00022842"/>
    </source>
</evidence>
<dbReference type="PANTHER" id="PTHR24353">
    <property type="entry name" value="CYCLIC NUCLEOTIDE-DEPENDENT PROTEIN KINASE"/>
    <property type="match status" value="1"/>
</dbReference>
<evidence type="ECO:0000256" key="4">
    <source>
        <dbReference type="ARBA" id="ARBA00022527"/>
    </source>
</evidence>
<comment type="catalytic activity">
    <reaction evidence="14">
        <text>O-phospho-L-seryl-[protein] + H2O = L-seryl-[protein] + phosphate</text>
        <dbReference type="Rhea" id="RHEA:20629"/>
        <dbReference type="Rhea" id="RHEA-COMP:9863"/>
        <dbReference type="Rhea" id="RHEA-COMP:11604"/>
        <dbReference type="ChEBI" id="CHEBI:15377"/>
        <dbReference type="ChEBI" id="CHEBI:29999"/>
        <dbReference type="ChEBI" id="CHEBI:43474"/>
        <dbReference type="ChEBI" id="CHEBI:83421"/>
        <dbReference type="EC" id="3.1.3.16"/>
    </reaction>
</comment>
<evidence type="ECO:0000256" key="13">
    <source>
        <dbReference type="ARBA" id="ARBA00023211"/>
    </source>
</evidence>
<dbReference type="GO" id="GO:0004691">
    <property type="term" value="F:cAMP-dependent protein kinase activity"/>
    <property type="evidence" value="ECO:0007669"/>
    <property type="project" value="TreeGrafter"/>
</dbReference>
<dbReference type="Gene3D" id="3.30.200.20">
    <property type="entry name" value="Phosphorylase Kinase, domain 1"/>
    <property type="match status" value="1"/>
</dbReference>
<comment type="caution">
    <text evidence="21">The sequence shown here is derived from an EMBL/GenBank/DDBJ whole genome shotgun (WGS) entry which is preliminary data.</text>
</comment>
<dbReference type="PANTHER" id="PTHR24353:SF127">
    <property type="entry name" value="PROTEIN PHOSPHATASE 2C AND CYCLIC NUCLEOTIDE-BINDING_KINASE DOMAIN-CONTAINING PROTEIN"/>
    <property type="match status" value="1"/>
</dbReference>
<evidence type="ECO:0000256" key="7">
    <source>
        <dbReference type="ARBA" id="ARBA00022741"/>
    </source>
</evidence>
<keyword evidence="6" id="KW-0479">Metal-binding</keyword>
<dbReference type="OrthoDB" id="10264738at2759"/>
<dbReference type="PROSITE" id="PS50042">
    <property type="entry name" value="CNMP_BINDING_3"/>
    <property type="match status" value="2"/>
</dbReference>
<keyword evidence="7" id="KW-0547">Nucleotide-binding</keyword>
<evidence type="ECO:0000259" key="20">
    <source>
        <dbReference type="PROSITE" id="PS51746"/>
    </source>
</evidence>
<dbReference type="SUPFAM" id="SSF56112">
    <property type="entry name" value="Protein kinase-like (PK-like)"/>
    <property type="match status" value="1"/>
</dbReference>
<evidence type="ECO:0000256" key="9">
    <source>
        <dbReference type="ARBA" id="ARBA00022801"/>
    </source>
</evidence>
<keyword evidence="8" id="KW-0418">Kinase</keyword>
<feature type="domain" description="PPM-type phosphatase" evidence="20">
    <location>
        <begin position="222"/>
        <end position="512"/>
    </location>
</feature>
<reference evidence="21 22" key="1">
    <citation type="submission" date="2019-08" db="EMBL/GenBank/DDBJ databases">
        <title>Draft genome sequences of two oriental melons (Cucumis melo L. var makuwa).</title>
        <authorList>
            <person name="Kwon S.-Y."/>
        </authorList>
    </citation>
    <scope>NUCLEOTIDE SEQUENCE [LARGE SCALE GENOMIC DNA]</scope>
    <source>
        <strain evidence="22">cv. SW 3</strain>
        <tissue evidence="21">Leaf</tissue>
    </source>
</reference>
<feature type="compositionally biased region" description="Polar residues" evidence="17">
    <location>
        <begin position="147"/>
        <end position="156"/>
    </location>
</feature>
<evidence type="ECO:0000256" key="12">
    <source>
        <dbReference type="ARBA" id="ARBA00022912"/>
    </source>
</evidence>
<dbReference type="Gene3D" id="1.10.510.10">
    <property type="entry name" value="Transferase(Phosphotransferase) domain 1"/>
    <property type="match status" value="1"/>
</dbReference>
<dbReference type="SMART" id="SM00220">
    <property type="entry name" value="S_TKc"/>
    <property type="match status" value="1"/>
</dbReference>
<dbReference type="CDD" id="cd00038">
    <property type="entry name" value="CAP_ED"/>
    <property type="match status" value="2"/>
</dbReference>
<dbReference type="Pfam" id="PF00027">
    <property type="entry name" value="cNMP_binding"/>
    <property type="match status" value="1"/>
</dbReference>
<dbReference type="InterPro" id="IPR011009">
    <property type="entry name" value="Kinase-like_dom_sf"/>
</dbReference>
<dbReference type="Pfam" id="PF00069">
    <property type="entry name" value="Pkinase"/>
    <property type="match status" value="1"/>
</dbReference>
<keyword evidence="11" id="KW-0460">Magnesium</keyword>
<accession>A0A5A7TSX7</accession>
<gene>
    <name evidence="21" type="ORF">E6C27_scaffold114G00370</name>
</gene>
<dbReference type="AlphaFoldDB" id="A0A5A7TSX7"/>
<dbReference type="SUPFAM" id="SSF51206">
    <property type="entry name" value="cAMP-binding domain-like"/>
    <property type="match status" value="2"/>
</dbReference>
<dbReference type="PROSITE" id="PS51746">
    <property type="entry name" value="PPM_2"/>
    <property type="match status" value="1"/>
</dbReference>
<evidence type="ECO:0000256" key="16">
    <source>
        <dbReference type="RuleBase" id="RU003465"/>
    </source>
</evidence>
<dbReference type="PROSITE" id="PS01032">
    <property type="entry name" value="PPM_1"/>
    <property type="match status" value="1"/>
</dbReference>
<dbReference type="SMART" id="SM00332">
    <property type="entry name" value="PP2Cc"/>
    <property type="match status" value="1"/>
</dbReference>
<evidence type="ECO:0000313" key="21">
    <source>
        <dbReference type="EMBL" id="KAA0046522.1"/>
    </source>
</evidence>
<feature type="domain" description="Cyclic nucleotide-binding" evidence="19">
    <location>
        <begin position="607"/>
        <end position="715"/>
    </location>
</feature>
<keyword evidence="12 16" id="KW-0904">Protein phosphatase</keyword>
<evidence type="ECO:0000256" key="3">
    <source>
        <dbReference type="ARBA" id="ARBA00013081"/>
    </source>
</evidence>
<dbReference type="PROSITE" id="PS50011">
    <property type="entry name" value="PROTEIN_KINASE_DOM"/>
    <property type="match status" value="1"/>
</dbReference>
<comment type="similarity">
    <text evidence="16">Belongs to the PP2C family.</text>
</comment>
<dbReference type="Gene3D" id="2.60.120.10">
    <property type="entry name" value="Jelly Rolls"/>
    <property type="match status" value="2"/>
</dbReference>
<dbReference type="Pfam" id="PF00481">
    <property type="entry name" value="PP2C"/>
    <property type="match status" value="1"/>
</dbReference>
<evidence type="ECO:0000256" key="2">
    <source>
        <dbReference type="ARBA" id="ARBA00001946"/>
    </source>
</evidence>
<dbReference type="STRING" id="1194695.A0A5A7TSX7"/>